<evidence type="ECO:0000259" key="7">
    <source>
        <dbReference type="PROSITE" id="PS50112"/>
    </source>
</evidence>
<feature type="domain" description="PAS" evidence="7">
    <location>
        <begin position="402"/>
        <end position="443"/>
    </location>
</feature>
<keyword evidence="5" id="KW-0418">Kinase</keyword>
<dbReference type="SMART" id="SM00388">
    <property type="entry name" value="HisKA"/>
    <property type="match status" value="1"/>
</dbReference>
<keyword evidence="3" id="KW-0597">Phosphoprotein</keyword>
<dbReference type="InterPro" id="IPR000700">
    <property type="entry name" value="PAS-assoc_C"/>
</dbReference>
<dbReference type="Pfam" id="PF13426">
    <property type="entry name" value="PAS_9"/>
    <property type="match status" value="2"/>
</dbReference>
<dbReference type="Pfam" id="PF00512">
    <property type="entry name" value="HisKA"/>
    <property type="match status" value="1"/>
</dbReference>
<dbReference type="Proteomes" id="UP001172083">
    <property type="component" value="Unassembled WGS sequence"/>
</dbReference>
<evidence type="ECO:0000256" key="5">
    <source>
        <dbReference type="ARBA" id="ARBA00022777"/>
    </source>
</evidence>
<reference evidence="9" key="1">
    <citation type="submission" date="2023-06" db="EMBL/GenBank/DDBJ databases">
        <title>Genomic of Agaribacillus aureum.</title>
        <authorList>
            <person name="Wang G."/>
        </authorList>
    </citation>
    <scope>NUCLEOTIDE SEQUENCE</scope>
    <source>
        <strain evidence="9">BMA12</strain>
    </source>
</reference>
<dbReference type="RefSeq" id="WP_346758927.1">
    <property type="nucleotide sequence ID" value="NZ_JAUJEB010000003.1"/>
</dbReference>
<feature type="domain" description="PAC" evidence="8">
    <location>
        <begin position="476"/>
        <end position="528"/>
    </location>
</feature>
<dbReference type="EMBL" id="JAUJEB010000003">
    <property type="protein sequence ID" value="MDN5213589.1"/>
    <property type="molecule type" value="Genomic_DNA"/>
</dbReference>
<comment type="catalytic activity">
    <reaction evidence="1">
        <text>ATP + protein L-histidine = ADP + protein N-phospho-L-histidine.</text>
        <dbReference type="EC" id="2.7.13.3"/>
    </reaction>
</comment>
<evidence type="ECO:0000313" key="10">
    <source>
        <dbReference type="Proteomes" id="UP001172083"/>
    </source>
</evidence>
<feature type="domain" description="Histidine kinase" evidence="6">
    <location>
        <begin position="539"/>
        <end position="751"/>
    </location>
</feature>
<dbReference type="InterPro" id="IPR035965">
    <property type="entry name" value="PAS-like_dom_sf"/>
</dbReference>
<dbReference type="Gene3D" id="2.10.70.100">
    <property type="match status" value="2"/>
</dbReference>
<keyword evidence="10" id="KW-1185">Reference proteome</keyword>
<keyword evidence="4" id="KW-0808">Transferase</keyword>
<dbReference type="EC" id="2.7.13.3" evidence="2"/>
<dbReference type="InterPro" id="IPR005467">
    <property type="entry name" value="His_kinase_dom"/>
</dbReference>
<dbReference type="SUPFAM" id="SSF55785">
    <property type="entry name" value="PYP-like sensor domain (PAS domain)"/>
    <property type="match status" value="4"/>
</dbReference>
<dbReference type="PRINTS" id="PR00344">
    <property type="entry name" value="BCTRLSENSOR"/>
</dbReference>
<evidence type="ECO:0000259" key="6">
    <source>
        <dbReference type="PROSITE" id="PS50109"/>
    </source>
</evidence>
<evidence type="ECO:0000259" key="8">
    <source>
        <dbReference type="PROSITE" id="PS50113"/>
    </source>
</evidence>
<dbReference type="Gene3D" id="3.30.450.20">
    <property type="entry name" value="PAS domain"/>
    <property type="match status" value="4"/>
</dbReference>
<evidence type="ECO:0000313" key="9">
    <source>
        <dbReference type="EMBL" id="MDN5213589.1"/>
    </source>
</evidence>
<dbReference type="SUPFAM" id="SSF55874">
    <property type="entry name" value="ATPase domain of HSP90 chaperone/DNA topoisomerase II/histidine kinase"/>
    <property type="match status" value="1"/>
</dbReference>
<dbReference type="PROSITE" id="PS50113">
    <property type="entry name" value="PAC"/>
    <property type="match status" value="3"/>
</dbReference>
<organism evidence="9 10">
    <name type="scientific">Agaribacillus aureus</name>
    <dbReference type="NCBI Taxonomy" id="3051825"/>
    <lineage>
        <taxon>Bacteria</taxon>
        <taxon>Pseudomonadati</taxon>
        <taxon>Bacteroidota</taxon>
        <taxon>Cytophagia</taxon>
        <taxon>Cytophagales</taxon>
        <taxon>Splendidivirgaceae</taxon>
        <taxon>Agaribacillus</taxon>
    </lineage>
</organism>
<sequence length="753" mass="87089">MEPRIVTNDYLIDASFFFEQSKDAIFIIDQHKLIDTNQAGVELLGLKDRDDVADDGVFKLIKDQKGNDFSLLSFIKQLNNYPHQNKVFQFITRYAFFWVEISNTIYEKDDQKLLFSIWRDITESKQLEITFQSNEKKLNEALRLANCATWEYDFEKDAFVISKGMVDIIGVRHQCQIIDQDRYLVPIAQYKKLIHPDDHKVFNRTRKKIINNEVDNYIDHTEYRIIHPDGQIRYLYATTRVSLEKDGNLLKHHGTVQDVTEIHKIEGELSKSREQLSDALTIANLSTWELDRTTDCMKMGENFVKMLGEGLPVKKGNIIAVDDFINLIHPDDLHTYYMALDKAAKSRAKDYIDFIEYRIVRPDNEIRNIYISIKVQKDDKGNHLRHFGTIQDITPIREAIAEKERFGTIIEATSDIVLMLDKQLNLIYLNQAARDFYGFSPEDNVAGFPIKILQSEHSQKLTRDHAIPLAASQGIWSGENVIQRYDKELITVSQVIISHKGVDGEVEYYSSIIRDISDQKQIEQDLKYKNKELDTFVYKASHDLRGPIASLLGLYRIVENEITDEKSLEYFDLYNKQITRLNDIILTLIQLTKIKEVDIKREEIDFKDVVNSCINSFTNLPNFENVRFNISVDLEWPFISDRGLITTILQNLVENAIKYSKPGQLSDVEVAIKRNLNDDLLIKVEDHGIGIEKNIQGEVFNMFFRANDQVIGSGLGLYILKNAVEKLNGKVSLYSKVNEGTTFSIKLKDEPRP</sequence>
<dbReference type="InterPro" id="IPR013655">
    <property type="entry name" value="PAS_fold_3"/>
</dbReference>
<dbReference type="CDD" id="cd00082">
    <property type="entry name" value="HisKA"/>
    <property type="match status" value="1"/>
</dbReference>
<comment type="caution">
    <text evidence="9">The sequence shown here is derived from an EMBL/GenBank/DDBJ whole genome shotgun (WGS) entry which is preliminary data.</text>
</comment>
<dbReference type="InterPro" id="IPR003661">
    <property type="entry name" value="HisK_dim/P_dom"/>
</dbReference>
<dbReference type="InterPro" id="IPR000014">
    <property type="entry name" value="PAS"/>
</dbReference>
<dbReference type="SMART" id="SM00387">
    <property type="entry name" value="HATPase_c"/>
    <property type="match status" value="1"/>
</dbReference>
<proteinExistence type="predicted"/>
<dbReference type="Gene3D" id="3.30.565.10">
    <property type="entry name" value="Histidine kinase-like ATPase, C-terminal domain"/>
    <property type="match status" value="1"/>
</dbReference>
<dbReference type="CDD" id="cd00130">
    <property type="entry name" value="PAS"/>
    <property type="match status" value="2"/>
</dbReference>
<evidence type="ECO:0000256" key="4">
    <source>
        <dbReference type="ARBA" id="ARBA00022679"/>
    </source>
</evidence>
<dbReference type="SMART" id="SM00091">
    <property type="entry name" value="PAS"/>
    <property type="match status" value="4"/>
</dbReference>
<evidence type="ECO:0000256" key="3">
    <source>
        <dbReference type="ARBA" id="ARBA00022553"/>
    </source>
</evidence>
<dbReference type="PROSITE" id="PS50109">
    <property type="entry name" value="HIS_KIN"/>
    <property type="match status" value="1"/>
</dbReference>
<dbReference type="InterPro" id="IPR036097">
    <property type="entry name" value="HisK_dim/P_sf"/>
</dbReference>
<dbReference type="SUPFAM" id="SSF47384">
    <property type="entry name" value="Homodimeric domain of signal transducing histidine kinase"/>
    <property type="match status" value="1"/>
</dbReference>
<dbReference type="Gene3D" id="1.10.287.130">
    <property type="match status" value="1"/>
</dbReference>
<feature type="domain" description="PAC" evidence="8">
    <location>
        <begin position="353"/>
        <end position="405"/>
    </location>
</feature>
<dbReference type="Pfam" id="PF02518">
    <property type="entry name" value="HATPase_c"/>
    <property type="match status" value="1"/>
</dbReference>
<evidence type="ECO:0000256" key="1">
    <source>
        <dbReference type="ARBA" id="ARBA00000085"/>
    </source>
</evidence>
<dbReference type="NCBIfam" id="TIGR00229">
    <property type="entry name" value="sensory_box"/>
    <property type="match status" value="2"/>
</dbReference>
<gene>
    <name evidence="9" type="ORF">QQ020_16070</name>
</gene>
<dbReference type="PANTHER" id="PTHR43304:SF1">
    <property type="entry name" value="PAC DOMAIN-CONTAINING PROTEIN"/>
    <property type="match status" value="1"/>
</dbReference>
<evidence type="ECO:0000256" key="2">
    <source>
        <dbReference type="ARBA" id="ARBA00012438"/>
    </source>
</evidence>
<dbReference type="Pfam" id="PF08447">
    <property type="entry name" value="PAS_3"/>
    <property type="match status" value="2"/>
</dbReference>
<name>A0ABT8L763_9BACT</name>
<dbReference type="InterPro" id="IPR001610">
    <property type="entry name" value="PAC"/>
</dbReference>
<dbReference type="InterPro" id="IPR003594">
    <property type="entry name" value="HATPase_dom"/>
</dbReference>
<dbReference type="PROSITE" id="PS50112">
    <property type="entry name" value="PAS"/>
    <property type="match status" value="1"/>
</dbReference>
<dbReference type="InterPro" id="IPR036890">
    <property type="entry name" value="HATPase_C_sf"/>
</dbReference>
<dbReference type="PANTHER" id="PTHR43304">
    <property type="entry name" value="PHYTOCHROME-LIKE PROTEIN CPH1"/>
    <property type="match status" value="1"/>
</dbReference>
<dbReference type="InterPro" id="IPR004358">
    <property type="entry name" value="Sig_transdc_His_kin-like_C"/>
</dbReference>
<accession>A0ABT8L763</accession>
<feature type="domain" description="PAC" evidence="8">
    <location>
        <begin position="219"/>
        <end position="271"/>
    </location>
</feature>
<dbReference type="InterPro" id="IPR052162">
    <property type="entry name" value="Sensor_kinase/Photoreceptor"/>
</dbReference>
<protein>
    <recommendedName>
        <fullName evidence="2">histidine kinase</fullName>
        <ecNumber evidence="2">2.7.13.3</ecNumber>
    </recommendedName>
</protein>
<dbReference type="SMART" id="SM00086">
    <property type="entry name" value="PAC"/>
    <property type="match status" value="4"/>
</dbReference>